<dbReference type="Proteomes" id="UP000192674">
    <property type="component" value="Unassembled WGS sequence"/>
</dbReference>
<evidence type="ECO:0000313" key="4">
    <source>
        <dbReference type="Proteomes" id="UP000192674"/>
    </source>
</evidence>
<dbReference type="SUPFAM" id="SSF51735">
    <property type="entry name" value="NAD(P)-binding Rossmann-fold domains"/>
    <property type="match status" value="1"/>
</dbReference>
<dbReference type="PANTHER" id="PTHR43000">
    <property type="entry name" value="DTDP-D-GLUCOSE 4,6-DEHYDRATASE-RELATED"/>
    <property type="match status" value="1"/>
</dbReference>
<comment type="similarity">
    <text evidence="1">Belongs to the NAD(P)-dependent epimerase/dehydratase family.</text>
</comment>
<dbReference type="EMBL" id="FWXV01000004">
    <property type="protein sequence ID" value="SMD16322.1"/>
    <property type="molecule type" value="Genomic_DNA"/>
</dbReference>
<dbReference type="AlphaFoldDB" id="A0A1W2F3B8"/>
<evidence type="ECO:0000313" key="3">
    <source>
        <dbReference type="EMBL" id="SMD16322.1"/>
    </source>
</evidence>
<dbReference type="InterPro" id="IPR001509">
    <property type="entry name" value="Epimerase_deHydtase"/>
</dbReference>
<reference evidence="3 4" key="1">
    <citation type="submission" date="2017-04" db="EMBL/GenBank/DDBJ databases">
        <authorList>
            <person name="Afonso C.L."/>
            <person name="Miller P.J."/>
            <person name="Scott M.A."/>
            <person name="Spackman E."/>
            <person name="Goraichik I."/>
            <person name="Dimitrov K.M."/>
            <person name="Suarez D.L."/>
            <person name="Swayne D.E."/>
        </authorList>
    </citation>
    <scope>NUCLEOTIDE SEQUENCE [LARGE SCALE GENOMIC DNA]</scope>
    <source>
        <strain evidence="3 4">DSM 43828</strain>
    </source>
</reference>
<dbReference type="OrthoDB" id="62093at2"/>
<dbReference type="Gene3D" id="3.40.50.720">
    <property type="entry name" value="NAD(P)-binding Rossmann-like Domain"/>
    <property type="match status" value="1"/>
</dbReference>
<proteinExistence type="inferred from homology"/>
<sequence>MKRVLLFGGSGFLGGHVAATLDGRAMVVQAGRRSALRHDLINDDVAKLMALLREVKPDVVVNCTGLLSGCAAELVSANVLTTAYLLDAIGAVATGTRLVVMGSAGEYGVVPAGIPVSEDSPTVPVATYGITKLASTSMISSADLDAVSLRVFNPIGPGVGADTVLGRAAASIRTALRDGRNKILLGPLNSYRDFVDVRDVASAIATVALADEVPHRVLNVGSGHAVLIRDAVKLLAEVAGFTGEISEADPPVHRSGAVTWIAADISRITALGWRPEHDLHASVRALW</sequence>
<dbReference type="Gene3D" id="3.90.25.10">
    <property type="entry name" value="UDP-galactose 4-epimerase, domain 1"/>
    <property type="match status" value="1"/>
</dbReference>
<dbReference type="RefSeq" id="WP_084429757.1">
    <property type="nucleotide sequence ID" value="NZ_FWXV01000004.1"/>
</dbReference>
<keyword evidence="4" id="KW-1185">Reference proteome</keyword>
<evidence type="ECO:0000259" key="2">
    <source>
        <dbReference type="Pfam" id="PF01370"/>
    </source>
</evidence>
<dbReference type="InterPro" id="IPR036291">
    <property type="entry name" value="NAD(P)-bd_dom_sf"/>
</dbReference>
<protein>
    <submittedName>
        <fullName evidence="3">Nucleoside-diphosphate-sugar epimerase</fullName>
    </submittedName>
</protein>
<name>A0A1W2F3B8_KIBAR</name>
<feature type="domain" description="NAD-dependent epimerase/dehydratase" evidence="2">
    <location>
        <begin position="4"/>
        <end position="221"/>
    </location>
</feature>
<gene>
    <name evidence="3" type="ORF">SAMN05661093_05466</name>
</gene>
<evidence type="ECO:0000256" key="1">
    <source>
        <dbReference type="ARBA" id="ARBA00007637"/>
    </source>
</evidence>
<organism evidence="3 4">
    <name type="scientific">Kibdelosporangium aridum</name>
    <dbReference type="NCBI Taxonomy" id="2030"/>
    <lineage>
        <taxon>Bacteria</taxon>
        <taxon>Bacillati</taxon>
        <taxon>Actinomycetota</taxon>
        <taxon>Actinomycetes</taxon>
        <taxon>Pseudonocardiales</taxon>
        <taxon>Pseudonocardiaceae</taxon>
        <taxon>Kibdelosporangium</taxon>
    </lineage>
</organism>
<accession>A0A1W2F3B8</accession>
<dbReference type="Pfam" id="PF01370">
    <property type="entry name" value="Epimerase"/>
    <property type="match status" value="1"/>
</dbReference>